<dbReference type="SUPFAM" id="SSF54285">
    <property type="entry name" value="MoaD/ThiS"/>
    <property type="match status" value="1"/>
</dbReference>
<dbReference type="NCBIfam" id="TIGR01682">
    <property type="entry name" value="moaD"/>
    <property type="match status" value="1"/>
</dbReference>
<dbReference type="InterPro" id="IPR044672">
    <property type="entry name" value="MOCS2A"/>
</dbReference>
<protein>
    <recommendedName>
        <fullName evidence="3">Molybdopterin synthase sulfur carrier subunit</fullName>
    </recommendedName>
</protein>
<comment type="caution">
    <text evidence="4">The sequence shown here is derived from an EMBL/GenBank/DDBJ whole genome shotgun (WGS) entry which is preliminary data.</text>
</comment>
<sequence length="82" mass="9045">MQINIRFFALLREQLGCEHIEFDYQGERTIAALRHTLAAHGDAWLALINGNTLAAINHTLCQDHAIISEGDEVAFFPPVTGG</sequence>
<name>A0ABW1XJ52_9ALTE</name>
<dbReference type="RefSeq" id="WP_131259450.1">
    <property type="nucleotide sequence ID" value="NZ_JBHSUS010000001.1"/>
</dbReference>
<evidence type="ECO:0000256" key="3">
    <source>
        <dbReference type="ARBA" id="ARBA00024247"/>
    </source>
</evidence>
<keyword evidence="1" id="KW-0547">Nucleotide-binding</keyword>
<dbReference type="PANTHER" id="PTHR33359">
    <property type="entry name" value="MOLYBDOPTERIN SYNTHASE SULFUR CARRIER SUBUNIT"/>
    <property type="match status" value="1"/>
</dbReference>
<dbReference type="InterPro" id="IPR012675">
    <property type="entry name" value="Beta-grasp_dom_sf"/>
</dbReference>
<dbReference type="InterPro" id="IPR016155">
    <property type="entry name" value="Mopterin_synth/thiamin_S_b"/>
</dbReference>
<proteinExistence type="inferred from homology"/>
<organism evidence="4 5">
    <name type="scientific">Pseudobowmanella zhangzhouensis</name>
    <dbReference type="NCBI Taxonomy" id="1537679"/>
    <lineage>
        <taxon>Bacteria</taxon>
        <taxon>Pseudomonadati</taxon>
        <taxon>Pseudomonadota</taxon>
        <taxon>Gammaproteobacteria</taxon>
        <taxon>Alteromonadales</taxon>
        <taxon>Alteromonadaceae</taxon>
    </lineage>
</organism>
<dbReference type="CDD" id="cd00754">
    <property type="entry name" value="Ubl_MoaD"/>
    <property type="match status" value="1"/>
</dbReference>
<evidence type="ECO:0000313" key="4">
    <source>
        <dbReference type="EMBL" id="MFC6438664.1"/>
    </source>
</evidence>
<gene>
    <name evidence="4" type="primary">moaD</name>
    <name evidence="4" type="ORF">ACFP85_00620</name>
</gene>
<evidence type="ECO:0000256" key="2">
    <source>
        <dbReference type="ARBA" id="ARBA00024200"/>
    </source>
</evidence>
<evidence type="ECO:0000313" key="5">
    <source>
        <dbReference type="Proteomes" id="UP001596364"/>
    </source>
</evidence>
<reference evidence="5" key="1">
    <citation type="journal article" date="2019" name="Int. J. Syst. Evol. Microbiol.">
        <title>The Global Catalogue of Microorganisms (GCM) 10K type strain sequencing project: providing services to taxonomists for standard genome sequencing and annotation.</title>
        <authorList>
            <consortium name="The Broad Institute Genomics Platform"/>
            <consortium name="The Broad Institute Genome Sequencing Center for Infectious Disease"/>
            <person name="Wu L."/>
            <person name="Ma J."/>
        </authorList>
    </citation>
    <scope>NUCLEOTIDE SEQUENCE [LARGE SCALE GENOMIC DNA]</scope>
    <source>
        <strain evidence="5">CGMCC 1.16031</strain>
    </source>
</reference>
<dbReference type="Proteomes" id="UP001596364">
    <property type="component" value="Unassembled WGS sequence"/>
</dbReference>
<dbReference type="EMBL" id="JBHSUS010000001">
    <property type="protein sequence ID" value="MFC6438664.1"/>
    <property type="molecule type" value="Genomic_DNA"/>
</dbReference>
<keyword evidence="5" id="KW-1185">Reference proteome</keyword>
<accession>A0ABW1XJ52</accession>
<evidence type="ECO:0000256" key="1">
    <source>
        <dbReference type="ARBA" id="ARBA00022741"/>
    </source>
</evidence>
<dbReference type="Gene3D" id="3.10.20.30">
    <property type="match status" value="1"/>
</dbReference>
<comment type="similarity">
    <text evidence="2">Belongs to the MoaD family.</text>
</comment>
<dbReference type="Pfam" id="PF02597">
    <property type="entry name" value="ThiS"/>
    <property type="match status" value="1"/>
</dbReference>
<dbReference type="PANTHER" id="PTHR33359:SF1">
    <property type="entry name" value="MOLYBDOPTERIN SYNTHASE SULFUR CARRIER SUBUNIT"/>
    <property type="match status" value="1"/>
</dbReference>
<dbReference type="InterPro" id="IPR003749">
    <property type="entry name" value="ThiS/MoaD-like"/>
</dbReference>